<dbReference type="Gene3D" id="6.10.340.10">
    <property type="match status" value="1"/>
</dbReference>
<dbReference type="SMART" id="SM00387">
    <property type="entry name" value="HATPase_c"/>
    <property type="match status" value="1"/>
</dbReference>
<evidence type="ECO:0000259" key="10">
    <source>
        <dbReference type="PROSITE" id="PS50885"/>
    </source>
</evidence>
<comment type="subcellular location">
    <subcellularLocation>
        <location evidence="2">Membrane</location>
    </subcellularLocation>
</comment>
<protein>
    <recommendedName>
        <fullName evidence="3">histidine kinase</fullName>
        <ecNumber evidence="3">2.7.13.3</ecNumber>
    </recommendedName>
</protein>
<keyword evidence="8" id="KW-1133">Transmembrane helix</keyword>
<dbReference type="Pfam" id="PF02518">
    <property type="entry name" value="HATPase_c"/>
    <property type="match status" value="1"/>
</dbReference>
<feature type="domain" description="Histidine kinase" evidence="9">
    <location>
        <begin position="270"/>
        <end position="490"/>
    </location>
</feature>
<keyword evidence="6 11" id="KW-0418">Kinase</keyword>
<evidence type="ECO:0000256" key="3">
    <source>
        <dbReference type="ARBA" id="ARBA00012438"/>
    </source>
</evidence>
<evidence type="ECO:0000256" key="5">
    <source>
        <dbReference type="ARBA" id="ARBA00022679"/>
    </source>
</evidence>
<dbReference type="InterPro" id="IPR003661">
    <property type="entry name" value="HisK_dim/P_dom"/>
</dbReference>
<evidence type="ECO:0000256" key="4">
    <source>
        <dbReference type="ARBA" id="ARBA00022553"/>
    </source>
</evidence>
<dbReference type="InterPro" id="IPR005467">
    <property type="entry name" value="His_kinase_dom"/>
</dbReference>
<dbReference type="InterPro" id="IPR036890">
    <property type="entry name" value="HATPase_C_sf"/>
</dbReference>
<feature type="transmembrane region" description="Helical" evidence="8">
    <location>
        <begin position="14"/>
        <end position="39"/>
    </location>
</feature>
<dbReference type="Pfam" id="PF00512">
    <property type="entry name" value="HisKA"/>
    <property type="match status" value="1"/>
</dbReference>
<accession>C6I0T3</accession>
<dbReference type="InterPro" id="IPR036097">
    <property type="entry name" value="HisK_dim/P_sf"/>
</dbReference>
<dbReference type="PANTHER" id="PTHR43711">
    <property type="entry name" value="TWO-COMPONENT HISTIDINE KINASE"/>
    <property type="match status" value="1"/>
</dbReference>
<feature type="domain" description="HAMP" evidence="10">
    <location>
        <begin position="210"/>
        <end position="262"/>
    </location>
</feature>
<dbReference type="Proteomes" id="UP000009374">
    <property type="component" value="Unassembled WGS sequence"/>
</dbReference>
<evidence type="ECO:0000256" key="2">
    <source>
        <dbReference type="ARBA" id="ARBA00004370"/>
    </source>
</evidence>
<keyword evidence="8" id="KW-0472">Membrane</keyword>
<dbReference type="CDD" id="cd06225">
    <property type="entry name" value="HAMP"/>
    <property type="match status" value="1"/>
</dbReference>
<dbReference type="Pfam" id="PF00672">
    <property type="entry name" value="HAMP"/>
    <property type="match status" value="1"/>
</dbReference>
<dbReference type="EMBL" id="GG693888">
    <property type="protein sequence ID" value="EES51533.1"/>
    <property type="molecule type" value="Genomic_DNA"/>
</dbReference>
<keyword evidence="7" id="KW-0902">Two-component regulatory system</keyword>
<organism evidence="11 12">
    <name type="scientific">Leptospirillum ferrodiazotrophum</name>
    <dbReference type="NCBI Taxonomy" id="412449"/>
    <lineage>
        <taxon>Bacteria</taxon>
        <taxon>Pseudomonadati</taxon>
        <taxon>Nitrospirota</taxon>
        <taxon>Nitrospiria</taxon>
        <taxon>Nitrospirales</taxon>
        <taxon>Nitrospiraceae</taxon>
        <taxon>Leptospirillum</taxon>
    </lineage>
</organism>
<keyword evidence="5" id="KW-0808">Transferase</keyword>
<keyword evidence="8" id="KW-0812">Transmembrane</keyword>
<sequence>MDNHSQGFRLRTKILLFSALLLGIILSSNLYAIISLYALHKNFLEIKNQSVSGLLLISQVENRAGVILAEDKRYILFAPLTSASPSPVITELPILKALLKTLPQPDQKTKFLVEGAQSAEIAIEDSIEREHQALLSGNRSLAITISRGSTDPLLIHMASLLRTLKESYQKALEERIAETTAREEQMTTVSIEMTAVGSLLVLLLLFSFSRMVLTPIMALIEGTRRISQGSFHNPVVLPNRDEMGDLARALNDMAHQLGELSRKKSEFVTIASHELRTPLTSIRGFIAMLKRQTLGPLNEEQQKSLSVVAEEIDHLVTLVNQLLDLGRIEAGQMRPEIRELELVPFLDRIGERYRLTAQSSGRIFRMEVDPEIPAFIQTDAHRLAQILDNLLGNAFKFTQEGEEVSLVVKRDFTRIHFEISDTGIGVPPENIPFLFDKFYQVAPFDSRTKEGLGLGLAVTKGIVLALGGSIEIRQNIPKGTCARVTLPIEPAEAPRG</sequence>
<feature type="transmembrane region" description="Helical" evidence="8">
    <location>
        <begin position="195"/>
        <end position="220"/>
    </location>
</feature>
<dbReference type="SUPFAM" id="SSF158472">
    <property type="entry name" value="HAMP domain-like"/>
    <property type="match status" value="1"/>
</dbReference>
<dbReference type="AlphaFoldDB" id="C6I0T3"/>
<evidence type="ECO:0000313" key="11">
    <source>
        <dbReference type="EMBL" id="EES51533.1"/>
    </source>
</evidence>
<comment type="catalytic activity">
    <reaction evidence="1">
        <text>ATP + protein L-histidine = ADP + protein N-phospho-L-histidine.</text>
        <dbReference type="EC" id="2.7.13.3"/>
    </reaction>
</comment>
<dbReference type="CDD" id="cd00082">
    <property type="entry name" value="HisKA"/>
    <property type="match status" value="1"/>
</dbReference>
<dbReference type="SMART" id="SM00388">
    <property type="entry name" value="HisKA"/>
    <property type="match status" value="1"/>
</dbReference>
<dbReference type="PROSITE" id="PS50109">
    <property type="entry name" value="HIS_KIN"/>
    <property type="match status" value="1"/>
</dbReference>
<gene>
    <name evidence="11" type="ORF">UBAL3_95950032</name>
</gene>
<reference evidence="11 12" key="1">
    <citation type="journal article" date="2009" name="Appl. Environ. Microbiol.">
        <title>Community genomic and proteomic analyses of chemoautotrophic iron-oxidizing "Leptospirillum rubarum" (Group II) and "Leptospirillum ferrodiazotrophum" (Group III) bacteria in acid mine drainage biofilms.</title>
        <authorList>
            <person name="Goltsman D.S."/>
            <person name="Denef V.J."/>
            <person name="Singer S.W."/>
            <person name="VerBerkmoes N.C."/>
            <person name="Lefsrud M."/>
            <person name="Mueller R.S."/>
            <person name="Dick G.J."/>
            <person name="Sun C.L."/>
            <person name="Wheeler K.E."/>
            <person name="Zemla A."/>
            <person name="Baker B.J."/>
            <person name="Hauser L."/>
            <person name="Land M."/>
            <person name="Shah M.B."/>
            <person name="Thelen M.P."/>
            <person name="Hettich R.L."/>
            <person name="Banfield J.F."/>
        </authorList>
    </citation>
    <scope>NUCLEOTIDE SEQUENCE [LARGE SCALE GENOMIC DNA]</scope>
</reference>
<evidence type="ECO:0000256" key="6">
    <source>
        <dbReference type="ARBA" id="ARBA00022777"/>
    </source>
</evidence>
<dbReference type="PRINTS" id="PR00344">
    <property type="entry name" value="BCTRLSENSOR"/>
</dbReference>
<keyword evidence="4" id="KW-0597">Phosphoprotein</keyword>
<evidence type="ECO:0000256" key="1">
    <source>
        <dbReference type="ARBA" id="ARBA00000085"/>
    </source>
</evidence>
<keyword evidence="12" id="KW-1185">Reference proteome</keyword>
<dbReference type="SMART" id="SM00304">
    <property type="entry name" value="HAMP"/>
    <property type="match status" value="1"/>
</dbReference>
<dbReference type="SUPFAM" id="SSF47384">
    <property type="entry name" value="Homodimeric domain of signal transducing histidine kinase"/>
    <property type="match status" value="1"/>
</dbReference>
<dbReference type="Gene3D" id="3.30.565.10">
    <property type="entry name" value="Histidine kinase-like ATPase, C-terminal domain"/>
    <property type="match status" value="1"/>
</dbReference>
<proteinExistence type="predicted"/>
<dbReference type="EC" id="2.7.13.3" evidence="3"/>
<evidence type="ECO:0000313" key="12">
    <source>
        <dbReference type="Proteomes" id="UP000009374"/>
    </source>
</evidence>
<dbReference type="PROSITE" id="PS50885">
    <property type="entry name" value="HAMP"/>
    <property type="match status" value="1"/>
</dbReference>
<dbReference type="FunFam" id="1.10.287.130:FF:000001">
    <property type="entry name" value="Two-component sensor histidine kinase"/>
    <property type="match status" value="1"/>
</dbReference>
<dbReference type="GO" id="GO:0016020">
    <property type="term" value="C:membrane"/>
    <property type="evidence" value="ECO:0007669"/>
    <property type="project" value="UniProtKB-SubCell"/>
</dbReference>
<evidence type="ECO:0000256" key="7">
    <source>
        <dbReference type="ARBA" id="ARBA00023012"/>
    </source>
</evidence>
<dbReference type="Gene3D" id="1.10.287.130">
    <property type="match status" value="1"/>
</dbReference>
<dbReference type="SUPFAM" id="SSF55874">
    <property type="entry name" value="ATPase domain of HSP90 chaperone/DNA topoisomerase II/histidine kinase"/>
    <property type="match status" value="1"/>
</dbReference>
<name>C6I0T3_9BACT</name>
<dbReference type="GO" id="GO:0000155">
    <property type="term" value="F:phosphorelay sensor kinase activity"/>
    <property type="evidence" value="ECO:0007669"/>
    <property type="project" value="InterPro"/>
</dbReference>
<dbReference type="InterPro" id="IPR003594">
    <property type="entry name" value="HATPase_dom"/>
</dbReference>
<dbReference type="InterPro" id="IPR003660">
    <property type="entry name" value="HAMP_dom"/>
</dbReference>
<dbReference type="InterPro" id="IPR050736">
    <property type="entry name" value="Sensor_HK_Regulatory"/>
</dbReference>
<evidence type="ECO:0000256" key="8">
    <source>
        <dbReference type="SAM" id="Phobius"/>
    </source>
</evidence>
<evidence type="ECO:0000259" key="9">
    <source>
        <dbReference type="PROSITE" id="PS50109"/>
    </source>
</evidence>
<dbReference type="PANTHER" id="PTHR43711:SF31">
    <property type="entry name" value="HISTIDINE KINASE"/>
    <property type="match status" value="1"/>
</dbReference>
<dbReference type="InterPro" id="IPR004358">
    <property type="entry name" value="Sig_transdc_His_kin-like_C"/>
</dbReference>